<evidence type="ECO:0008006" key="3">
    <source>
        <dbReference type="Google" id="ProtNLM"/>
    </source>
</evidence>
<dbReference type="InterPro" id="IPR006530">
    <property type="entry name" value="YD"/>
</dbReference>
<protein>
    <recommendedName>
        <fullName evidence="3">YD repeat-containing protein</fullName>
    </recommendedName>
</protein>
<evidence type="ECO:0000313" key="2">
    <source>
        <dbReference type="Proteomes" id="UP000812961"/>
    </source>
</evidence>
<dbReference type="Proteomes" id="UP000812961">
    <property type="component" value="Unassembled WGS sequence"/>
</dbReference>
<dbReference type="RefSeq" id="WP_220253246.1">
    <property type="nucleotide sequence ID" value="NZ_JAICCF010000005.1"/>
</dbReference>
<sequence length="1086" mass="120706">MSVSKVIDILIGCILLLVTSVSAQTSSGNNYNKLTEVLPPAPNASSLGKYGGINVGLNTGTASFSIPLFTYTTANIELPVSLSYSSNGIKTDEIASRTGTSWNLQAGGVITRTVYGGSDEKVSCLTPPSTYPVRNNALFAFLTSLADDPDRQRFDAEPDVFSFTFGKYSGRFVLDADENVVQLAHSALKVEKVYDETSVLRWKITDPDGIQYYFGSDSARDISVKSSIGQHCGKSVPDGAVTAWYLSAIVHPNRDTVYFDYFRIRMLYTAGISQTMYADAGVRQVCEGTNQGCGLIPNTTCLSDISATAAVLKTIRSTDGTTVKFSYIDRKDVTDKLLSSVEVIPAGASSAIRTFRLSYVYARAVSYLNTWQSDSSFCFRPFLSGLKEYGTEISDSKEHSFSYYKMDSMPPRLTFAQDHFGYFNGRNNTTLIPRPVTLSQQQKFPEATADRGIDPKFAGNGLLCKIVYPTGGFDTIIYGGNKVCGTYEVMPEPVSYRIGGAGAGRFNTVRKTSPELLVQTGQEIALNVYCTFDGDAGYEYDDRHHIANISVLDLTTGSNLYTVTLWPGQRAQEILTLTAGRTYRVEVLSHGAAVSCLAGFSFLPGVKTVKEGNLDAGGMRVEKVVTRDPIGGTQLVKRYLYDQESDAGRSSGGRIFQSVYSRYLDMQQPCSGVFPGCTFTSCFYYTMHSGSVNNIYAYGHSPVSYTYVVESEGENFENGGTAHTYTLAADMPGFITMGEVVPGAPFTSRAWRNGLETMTHVFRIERGMRKSVQKIIYHYKEDSRVNQEIKAYLVNSRRRNVCTRNNVEFEDFAGFDLITYSHYSKWQYIDTTRMLTYSSEGDSYVEAVTAYTYGNPVHAQPTIIAKRTSNGSWKSVRQLYPPDLSYTGTAEVARLAMIRMNMVSPVLEQTETLGSKQTLRLWNRYAIFPNGLVLPQSRQLQVGNGRIEDGVVFYSYSPKGKILEQSQAADVREVLLWGYNSRYPVAHIANAVYDTVRRYIDQRLLDKPSGEAALRSHLQSLQQQLKGAFMTYHTYKDEIGMTSQTDVAGRTTYYNYDSHGRLKLVRDNEGRIRSMFDYRYQHPVTQ</sequence>
<name>A0ABS7GMA5_9BACT</name>
<comment type="caution">
    <text evidence="1">The sequence shown here is derived from an EMBL/GenBank/DDBJ whole genome shotgun (WGS) entry which is preliminary data.</text>
</comment>
<evidence type="ECO:0000313" key="1">
    <source>
        <dbReference type="EMBL" id="MBW8687932.1"/>
    </source>
</evidence>
<reference evidence="1 2" key="1">
    <citation type="submission" date="2021-08" db="EMBL/GenBank/DDBJ databases">
        <title>The genome sequence of Chitinophaga sp. B61.</title>
        <authorList>
            <person name="Zhang X."/>
        </authorList>
    </citation>
    <scope>NUCLEOTIDE SEQUENCE [LARGE SCALE GENOMIC DNA]</scope>
    <source>
        <strain evidence="1 2">B61</strain>
    </source>
</reference>
<dbReference type="NCBIfam" id="TIGR01643">
    <property type="entry name" value="YD_repeat_2x"/>
    <property type="match status" value="1"/>
</dbReference>
<keyword evidence="2" id="KW-1185">Reference proteome</keyword>
<proteinExistence type="predicted"/>
<dbReference type="EMBL" id="JAICCF010000005">
    <property type="protein sequence ID" value="MBW8687932.1"/>
    <property type="molecule type" value="Genomic_DNA"/>
</dbReference>
<gene>
    <name evidence="1" type="ORF">K1Y79_26575</name>
</gene>
<organism evidence="1 2">
    <name type="scientific">Chitinophaga rhizophila</name>
    <dbReference type="NCBI Taxonomy" id="2866212"/>
    <lineage>
        <taxon>Bacteria</taxon>
        <taxon>Pseudomonadati</taxon>
        <taxon>Bacteroidota</taxon>
        <taxon>Chitinophagia</taxon>
        <taxon>Chitinophagales</taxon>
        <taxon>Chitinophagaceae</taxon>
        <taxon>Chitinophaga</taxon>
    </lineage>
</organism>
<accession>A0ABS7GMA5</accession>